<feature type="binding site" evidence="7">
    <location>
        <position position="35"/>
    </location>
    <ligand>
        <name>FMN</name>
        <dbReference type="ChEBI" id="CHEBI:58210"/>
    </ligand>
</feature>
<keyword evidence="10" id="KW-1185">Reference proteome</keyword>
<dbReference type="Proteomes" id="UP000238415">
    <property type="component" value="Unassembled WGS sequence"/>
</dbReference>
<comment type="function">
    <text evidence="7">Flavin prenyltransferase that catalyzes the synthesis of the prenylated FMN cofactor (prenyl-FMN) for 4-hydroxy-3-polyprenylbenzoic acid decarboxylase UbiD. The prenyltransferase is metal-independent and links a dimethylallyl moiety from dimethylallyl monophosphate (DMAP) to the flavin N5 and C6 atoms of FMN.</text>
</comment>
<dbReference type="HAMAP" id="MF_01984">
    <property type="entry name" value="ubiX_pad"/>
    <property type="match status" value="1"/>
</dbReference>
<reference evidence="9 10" key="1">
    <citation type="submission" date="2018-03" db="EMBL/GenBank/DDBJ databases">
        <title>Genome sequence of Moorella humiferrea DSM 23265.</title>
        <authorList>
            <person name="Poehlein A."/>
            <person name="Daniel R."/>
        </authorList>
    </citation>
    <scope>NUCLEOTIDE SEQUENCE [LARGE SCALE GENOMIC DNA]</scope>
    <source>
        <strain evidence="9 10">DSM 23265</strain>
    </source>
</reference>
<dbReference type="EC" id="2.5.1.129" evidence="7"/>
<name>A0A2T0AXW4_9FIRM</name>
<feature type="domain" description="Flavoprotein" evidence="8">
    <location>
        <begin position="1"/>
        <end position="172"/>
    </location>
</feature>
<feature type="binding site" evidence="7">
    <location>
        <position position="167"/>
    </location>
    <ligand>
        <name>dimethylallyl phosphate</name>
        <dbReference type="ChEBI" id="CHEBI:88052"/>
    </ligand>
</feature>
<evidence type="ECO:0000256" key="1">
    <source>
        <dbReference type="ARBA" id="ARBA00022602"/>
    </source>
</evidence>
<dbReference type="GO" id="GO:0016831">
    <property type="term" value="F:carboxy-lyase activity"/>
    <property type="evidence" value="ECO:0007669"/>
    <property type="project" value="TreeGrafter"/>
</dbReference>
<feature type="binding site" evidence="7">
    <location>
        <position position="121"/>
    </location>
    <ligand>
        <name>FMN</name>
        <dbReference type="ChEBI" id="CHEBI:58210"/>
    </ligand>
</feature>
<dbReference type="GO" id="GO:0106141">
    <property type="term" value="F:flavin prenyltransferase activity"/>
    <property type="evidence" value="ECO:0007669"/>
    <property type="project" value="UniProtKB-EC"/>
</dbReference>
<keyword evidence="2 7" id="KW-0285">Flavoprotein</keyword>
<keyword evidence="3 7" id="KW-0288">FMN</keyword>
<comment type="similarity">
    <text evidence="6 7">Belongs to the UbiX/PAD1 family.</text>
</comment>
<dbReference type="InterPro" id="IPR003382">
    <property type="entry name" value="Flavoprotein"/>
</dbReference>
<protein>
    <recommendedName>
        <fullName evidence="7">Flavin prenyltransferase UbiX</fullName>
        <ecNumber evidence="7">2.5.1.129</ecNumber>
    </recommendedName>
</protein>
<feature type="binding site" evidence="7">
    <location>
        <begin position="86"/>
        <end position="89"/>
    </location>
    <ligand>
        <name>FMN</name>
        <dbReference type="ChEBI" id="CHEBI:58210"/>
    </ligand>
</feature>
<evidence type="ECO:0000256" key="2">
    <source>
        <dbReference type="ARBA" id="ARBA00022630"/>
    </source>
</evidence>
<evidence type="ECO:0000256" key="7">
    <source>
        <dbReference type="HAMAP-Rule" id="MF_01984"/>
    </source>
</evidence>
<evidence type="ECO:0000256" key="3">
    <source>
        <dbReference type="ARBA" id="ARBA00022643"/>
    </source>
</evidence>
<proteinExistence type="inferred from homology"/>
<dbReference type="InterPro" id="IPR004507">
    <property type="entry name" value="UbiX-like"/>
</dbReference>
<sequence length="189" mass="20816">MKLVVAVTGATGAIYAVRLLKALKARQVEVHLILSRWAGETLHLETGLTEEDIRHLASYYYKEEDLTAPVASGSFQHQGMVIVPCSMKTLSAIAHGYAENLIVRAADVTIKEGRKLILVPRETPLNAIHLENMLALARLGVTIMPPMPAFYYRPHSIDDLVEHLVDRILDHLGLGGGTATRWRGGKKGF</sequence>
<dbReference type="InterPro" id="IPR036551">
    <property type="entry name" value="Flavin_trans-like"/>
</dbReference>
<dbReference type="Pfam" id="PF02441">
    <property type="entry name" value="Flavoprotein"/>
    <property type="match status" value="1"/>
</dbReference>
<dbReference type="FunFam" id="3.40.50.1950:FF:000001">
    <property type="entry name" value="Flavin prenyltransferase UbiX"/>
    <property type="match status" value="1"/>
</dbReference>
<feature type="binding site" evidence="7">
    <location>
        <position position="151"/>
    </location>
    <ligand>
        <name>dimethylallyl phosphate</name>
        <dbReference type="ChEBI" id="CHEBI:88052"/>
    </ligand>
</feature>
<organism evidence="9 10">
    <name type="scientific">Neomoorella humiferrea</name>
    <dbReference type="NCBI Taxonomy" id="676965"/>
    <lineage>
        <taxon>Bacteria</taxon>
        <taxon>Bacillati</taxon>
        <taxon>Bacillota</taxon>
        <taxon>Clostridia</taxon>
        <taxon>Neomoorellales</taxon>
        <taxon>Neomoorellaceae</taxon>
        <taxon>Neomoorella</taxon>
    </lineage>
</organism>
<dbReference type="PANTHER" id="PTHR43374:SF1">
    <property type="entry name" value="FLAVIN PRENYLTRANSFERASE PAD1, MITOCHONDRIAL"/>
    <property type="match status" value="1"/>
</dbReference>
<dbReference type="AlphaFoldDB" id="A0A2T0AXW4"/>
<dbReference type="RefSeq" id="WP_106004170.1">
    <property type="nucleotide sequence ID" value="NZ_CP136419.1"/>
</dbReference>
<dbReference type="EMBL" id="PVXM01000003">
    <property type="protein sequence ID" value="PRR75737.1"/>
    <property type="molecule type" value="Genomic_DNA"/>
</dbReference>
<keyword evidence="9" id="KW-0456">Lyase</keyword>
<evidence type="ECO:0000256" key="5">
    <source>
        <dbReference type="ARBA" id="ARBA00050612"/>
    </source>
</evidence>
<evidence type="ECO:0000256" key="4">
    <source>
        <dbReference type="ARBA" id="ARBA00022679"/>
    </source>
</evidence>
<dbReference type="OrthoDB" id="9781577at2"/>
<evidence type="ECO:0000313" key="9">
    <source>
        <dbReference type="EMBL" id="PRR75737.1"/>
    </source>
</evidence>
<keyword evidence="4 7" id="KW-0808">Transferase</keyword>
<comment type="catalytic activity">
    <reaction evidence="5 7">
        <text>dimethylallyl phosphate + FMNH2 = prenylated FMNH2 + phosphate</text>
        <dbReference type="Rhea" id="RHEA:37743"/>
        <dbReference type="ChEBI" id="CHEBI:43474"/>
        <dbReference type="ChEBI" id="CHEBI:57618"/>
        <dbReference type="ChEBI" id="CHEBI:87467"/>
        <dbReference type="ChEBI" id="CHEBI:88052"/>
        <dbReference type="EC" id="2.5.1.129"/>
    </reaction>
</comment>
<keyword evidence="1 7" id="KW-0637">Prenyltransferase</keyword>
<comment type="caution">
    <text evidence="7">Lacks conserved residue(s) required for the propagation of feature annotation.</text>
</comment>
<evidence type="ECO:0000259" key="8">
    <source>
        <dbReference type="Pfam" id="PF02441"/>
    </source>
</evidence>
<dbReference type="NCBIfam" id="NF004685">
    <property type="entry name" value="PRK06029.1"/>
    <property type="match status" value="1"/>
</dbReference>
<dbReference type="Gene3D" id="3.40.50.1950">
    <property type="entry name" value="Flavin prenyltransferase-like"/>
    <property type="match status" value="1"/>
</dbReference>
<gene>
    <name evidence="9" type="primary">bsdB</name>
    <name evidence="7" type="synonym">ubiX</name>
    <name evidence="9" type="ORF">MOHU_01170</name>
</gene>
<dbReference type="SUPFAM" id="SSF52507">
    <property type="entry name" value="Homo-oligomeric flavin-containing Cys decarboxylases, HFCD"/>
    <property type="match status" value="1"/>
</dbReference>
<evidence type="ECO:0000256" key="6">
    <source>
        <dbReference type="ARBA" id="ARBA00060793"/>
    </source>
</evidence>
<comment type="caution">
    <text evidence="9">The sequence shown here is derived from an EMBL/GenBank/DDBJ whole genome shotgun (WGS) entry which is preliminary data.</text>
</comment>
<dbReference type="NCBIfam" id="TIGR00421">
    <property type="entry name" value="ubiX_pad"/>
    <property type="match status" value="1"/>
</dbReference>
<evidence type="ECO:0000313" key="10">
    <source>
        <dbReference type="Proteomes" id="UP000238415"/>
    </source>
</evidence>
<feature type="binding site" evidence="7">
    <location>
        <begin position="9"/>
        <end position="11"/>
    </location>
    <ligand>
        <name>FMN</name>
        <dbReference type="ChEBI" id="CHEBI:58210"/>
    </ligand>
</feature>
<dbReference type="PANTHER" id="PTHR43374">
    <property type="entry name" value="FLAVIN PRENYLTRANSFERASE"/>
    <property type="match status" value="1"/>
</dbReference>
<accession>A0A2T0AXW4</accession>